<name>A0A2A9ESL5_9MICO</name>
<keyword evidence="4" id="KW-1185">Reference proteome</keyword>
<protein>
    <submittedName>
        <fullName evidence="3">Uncharacterized protein DUF222</fullName>
    </submittedName>
</protein>
<sequence>MFEGDGETEAPGAWRHGPAPVSVEVRQAGSTVSLLPRVSFGAMEREAAAGSAMPGGPSAALAAAVEMVRVAQSLPWWDEAPGLSARAPEDPWVASAAVAAESALTSPAARALETARPGPALAAKLAGSSVADADDAAVVEMVAGWERVAAWAAAQQARALSELAARRRRPRNGVFTSRGAVVEVEARLGTTLHAAERKVALAAALEELPVVADALAAGRVDVRKADVLCFEEPGLTADERRGVLADLVPEAEWLTVPQLRERMRRAAQRAGVAAARRRHVREHAGRRVVVEAAGESMSWVSAYLRADHAEAVRAVVDALADGSKAPGETRTLDQRRADAFADVFTTMLERGTGPAGSPLPRRHGQRAHVQVTVASGTLLGLDEEPAVLGGYGPIPAWLAREIAQDGTWRALFTDAGTGEFVALGTKAYRPGAELTRTVMARDVTCTFPGCRMPAPRCEIDHIPGYDAALAEVVVQTRLEDLHTACHTHHDGKSHGIWKVFRDPGTGVTTWKALTGHTYRRPPVRPPGPPPDPGPAPPVPPDDEPPPF</sequence>
<dbReference type="OrthoDB" id="5197219at2"/>
<dbReference type="EMBL" id="PDJI01000004">
    <property type="protein sequence ID" value="PFG41260.1"/>
    <property type="molecule type" value="Genomic_DNA"/>
</dbReference>
<gene>
    <name evidence="3" type="ORF">ATJ97_3808</name>
</gene>
<organism evidence="3 4">
    <name type="scientific">Georgenia soli</name>
    <dbReference type="NCBI Taxonomy" id="638953"/>
    <lineage>
        <taxon>Bacteria</taxon>
        <taxon>Bacillati</taxon>
        <taxon>Actinomycetota</taxon>
        <taxon>Actinomycetes</taxon>
        <taxon>Micrococcales</taxon>
        <taxon>Bogoriellaceae</taxon>
        <taxon>Georgenia</taxon>
    </lineage>
</organism>
<evidence type="ECO:0000313" key="3">
    <source>
        <dbReference type="EMBL" id="PFG41260.1"/>
    </source>
</evidence>
<comment type="caution">
    <text evidence="3">The sequence shown here is derived from an EMBL/GenBank/DDBJ whole genome shotgun (WGS) entry which is preliminary data.</text>
</comment>
<evidence type="ECO:0000259" key="2">
    <source>
        <dbReference type="Pfam" id="PF02720"/>
    </source>
</evidence>
<dbReference type="InterPro" id="IPR003615">
    <property type="entry name" value="HNH_nuc"/>
</dbReference>
<evidence type="ECO:0000256" key="1">
    <source>
        <dbReference type="SAM" id="MobiDB-lite"/>
    </source>
</evidence>
<dbReference type="InterPro" id="IPR003870">
    <property type="entry name" value="DUF222"/>
</dbReference>
<proteinExistence type="predicted"/>
<dbReference type="CDD" id="cd00085">
    <property type="entry name" value="HNHc"/>
    <property type="match status" value="1"/>
</dbReference>
<accession>A0A2A9ESL5</accession>
<reference evidence="3 4" key="1">
    <citation type="submission" date="2017-10" db="EMBL/GenBank/DDBJ databases">
        <title>Sequencing the genomes of 1000 actinobacteria strains.</title>
        <authorList>
            <person name="Klenk H.-P."/>
        </authorList>
    </citation>
    <scope>NUCLEOTIDE SEQUENCE [LARGE SCALE GENOMIC DNA]</scope>
    <source>
        <strain evidence="3 4">DSM 21838</strain>
    </source>
</reference>
<evidence type="ECO:0000313" key="4">
    <source>
        <dbReference type="Proteomes" id="UP000222106"/>
    </source>
</evidence>
<dbReference type="Pfam" id="PF02720">
    <property type="entry name" value="DUF222"/>
    <property type="match status" value="1"/>
</dbReference>
<feature type="region of interest" description="Disordered" evidence="1">
    <location>
        <begin position="513"/>
        <end position="547"/>
    </location>
</feature>
<dbReference type="RefSeq" id="WP_098485046.1">
    <property type="nucleotide sequence ID" value="NZ_PDJI01000004.1"/>
</dbReference>
<feature type="compositionally biased region" description="Pro residues" evidence="1">
    <location>
        <begin position="523"/>
        <end position="539"/>
    </location>
</feature>
<dbReference type="Proteomes" id="UP000222106">
    <property type="component" value="Unassembled WGS sequence"/>
</dbReference>
<feature type="domain" description="DUF222" evidence="2">
    <location>
        <begin position="152"/>
        <end position="442"/>
    </location>
</feature>
<dbReference type="AlphaFoldDB" id="A0A2A9ESL5"/>